<feature type="compositionally biased region" description="Polar residues" evidence="1">
    <location>
        <begin position="26"/>
        <end position="48"/>
    </location>
</feature>
<feature type="region of interest" description="Disordered" evidence="1">
    <location>
        <begin position="92"/>
        <end position="125"/>
    </location>
</feature>
<dbReference type="EMBL" id="BT143916">
    <property type="protein sequence ID" value="AFK43710.1"/>
    <property type="molecule type" value="mRNA"/>
</dbReference>
<feature type="compositionally biased region" description="Basic and acidic residues" evidence="1">
    <location>
        <begin position="70"/>
        <end position="80"/>
    </location>
</feature>
<evidence type="ECO:0000256" key="1">
    <source>
        <dbReference type="SAM" id="MobiDB-lite"/>
    </source>
</evidence>
<accession>I3STW8</accession>
<proteinExistence type="evidence at transcript level"/>
<protein>
    <submittedName>
        <fullName evidence="2">Uncharacterized protein</fullName>
    </submittedName>
</protein>
<name>I3STW8_LOTJA</name>
<sequence>MSEGGRKRSSKWDLIDEPEFAPGSKQMRSGRSSADVAGSNSSKWSYSEVNDELKPGKGRSSKDSFSGGRDSNKDNIMNKDYRVSDATMDLDTDRSYSKNMSPLLEERKQKRRSQSPKIGWGSSLRDSNKDDIMNKDYGVWDATMDLDTDRSYSKNMSPLFEERRQNRPANLPKVVGAGQSGEVGAGALLMVLGGIQESMTELELGLEDLHNHAEILLLAHVEEVAFAIFSIMIIKILKTVGKVSTEKMELLDILIPTRVGTILLGVVELMKLVLILRKAGVDRDHHASLCIITILMGTVKFLGMN</sequence>
<reference evidence="2" key="1">
    <citation type="submission" date="2012-05" db="EMBL/GenBank/DDBJ databases">
        <authorList>
            <person name="Krishnakumar V."/>
            <person name="Cheung F."/>
            <person name="Xiao Y."/>
            <person name="Chan A."/>
            <person name="Moskal W.A."/>
            <person name="Town C.D."/>
        </authorList>
    </citation>
    <scope>NUCLEOTIDE SEQUENCE</scope>
</reference>
<feature type="compositionally biased region" description="Basic and acidic residues" evidence="1">
    <location>
        <begin position="1"/>
        <end position="14"/>
    </location>
</feature>
<dbReference type="AlphaFoldDB" id="I3STW8"/>
<evidence type="ECO:0000313" key="2">
    <source>
        <dbReference type="EMBL" id="AFK43710.1"/>
    </source>
</evidence>
<organism evidence="2">
    <name type="scientific">Lotus japonicus</name>
    <name type="common">Lotus corniculatus var. japonicus</name>
    <dbReference type="NCBI Taxonomy" id="34305"/>
    <lineage>
        <taxon>Eukaryota</taxon>
        <taxon>Viridiplantae</taxon>
        <taxon>Streptophyta</taxon>
        <taxon>Embryophyta</taxon>
        <taxon>Tracheophyta</taxon>
        <taxon>Spermatophyta</taxon>
        <taxon>Magnoliopsida</taxon>
        <taxon>eudicotyledons</taxon>
        <taxon>Gunneridae</taxon>
        <taxon>Pentapetalae</taxon>
        <taxon>rosids</taxon>
        <taxon>fabids</taxon>
        <taxon>Fabales</taxon>
        <taxon>Fabaceae</taxon>
        <taxon>Papilionoideae</taxon>
        <taxon>50 kb inversion clade</taxon>
        <taxon>NPAAA clade</taxon>
        <taxon>Hologalegina</taxon>
        <taxon>robinioid clade</taxon>
        <taxon>Loteae</taxon>
        <taxon>Lotus</taxon>
    </lineage>
</organism>
<feature type="region of interest" description="Disordered" evidence="1">
    <location>
        <begin position="1"/>
        <end position="80"/>
    </location>
</feature>